<dbReference type="Gene3D" id="1.10.150.280">
    <property type="entry name" value="AF1531-like domain"/>
    <property type="match status" value="2"/>
</dbReference>
<feature type="compositionally biased region" description="Basic and acidic residues" evidence="1">
    <location>
        <begin position="177"/>
        <end position="191"/>
    </location>
</feature>
<evidence type="ECO:0000256" key="2">
    <source>
        <dbReference type="SAM" id="Phobius"/>
    </source>
</evidence>
<sequence length="325" mass="36989">MWSGFRDYFGLSNRQARGALVLILLAVSFLLITFLYRFREPEPLPDTTAADQRKLDSLVALMEHDDKEAAASRLHRDGESGNQMHSDPPARRMPLHAFDPNRASVAEWQALGVPRWLAERIEKYRSRGGQFRQKEDVQKIYDFPPALYQELEPYMTLPERSAAPEHYAANRPFSAESGKRFESSSRPERTKPLPVQPFDINTADTLQLAALKGIGNKLANRIIKFRDALGGFVSTEQFGDIYGLDSLALAELRNVGHIRSAPKKININTASAEELDRHVYLSRRQAEIIVRYREQHGAFTSPESLKPIRVLDVRTIERLTPYLAF</sequence>
<feature type="compositionally biased region" description="Basic and acidic residues" evidence="1">
    <location>
        <begin position="69"/>
        <end position="79"/>
    </location>
</feature>
<dbReference type="PANTHER" id="PTHR21180">
    <property type="entry name" value="ENDONUCLEASE/EXONUCLEASE/PHOSPHATASE FAMILY DOMAIN-CONTAINING PROTEIN 1"/>
    <property type="match status" value="1"/>
</dbReference>
<keyword evidence="2" id="KW-1133">Transmembrane helix</keyword>
<dbReference type="EMBL" id="MORL01000006">
    <property type="protein sequence ID" value="OIN58534.1"/>
    <property type="molecule type" value="Genomic_DNA"/>
</dbReference>
<dbReference type="InterPro" id="IPR051675">
    <property type="entry name" value="Endo/Exo/Phosphatase_dom_1"/>
</dbReference>
<dbReference type="InterPro" id="IPR010994">
    <property type="entry name" value="RuvA_2-like"/>
</dbReference>
<proteinExistence type="predicted"/>
<keyword evidence="2" id="KW-0472">Membrane</keyword>
<keyword evidence="2" id="KW-0812">Transmembrane</keyword>
<dbReference type="GO" id="GO:0015628">
    <property type="term" value="P:protein secretion by the type II secretion system"/>
    <property type="evidence" value="ECO:0007669"/>
    <property type="project" value="TreeGrafter"/>
</dbReference>
<evidence type="ECO:0000313" key="3">
    <source>
        <dbReference type="EMBL" id="OIN58534.1"/>
    </source>
</evidence>
<comment type="caution">
    <text evidence="3">The sequence shown here is derived from an EMBL/GenBank/DDBJ whole genome shotgun (WGS) entry which is preliminary data.</text>
</comment>
<dbReference type="Pfam" id="PF12836">
    <property type="entry name" value="HHH_3"/>
    <property type="match status" value="3"/>
</dbReference>
<feature type="region of interest" description="Disordered" evidence="1">
    <location>
        <begin position="69"/>
        <end position="90"/>
    </location>
</feature>
<dbReference type="SUPFAM" id="SSF47781">
    <property type="entry name" value="RuvA domain 2-like"/>
    <property type="match status" value="3"/>
</dbReference>
<dbReference type="GO" id="GO:0015627">
    <property type="term" value="C:type II protein secretion system complex"/>
    <property type="evidence" value="ECO:0007669"/>
    <property type="project" value="TreeGrafter"/>
</dbReference>
<name>A0A1S2VIG0_9BACT</name>
<dbReference type="PANTHER" id="PTHR21180:SF32">
    <property type="entry name" value="ENDONUCLEASE_EXONUCLEASE_PHOSPHATASE FAMILY DOMAIN-CONTAINING PROTEIN 1"/>
    <property type="match status" value="1"/>
</dbReference>
<dbReference type="Gene3D" id="1.10.150.320">
    <property type="entry name" value="Photosystem II 12 kDa extrinsic protein"/>
    <property type="match status" value="1"/>
</dbReference>
<keyword evidence="4" id="KW-1185">Reference proteome</keyword>
<feature type="region of interest" description="Disordered" evidence="1">
    <location>
        <begin position="171"/>
        <end position="197"/>
    </location>
</feature>
<protein>
    <submittedName>
        <fullName evidence="3">Transporter</fullName>
    </submittedName>
</protein>
<gene>
    <name evidence="3" type="ORF">BLX24_13235</name>
</gene>
<evidence type="ECO:0000313" key="4">
    <source>
        <dbReference type="Proteomes" id="UP000181790"/>
    </source>
</evidence>
<dbReference type="Proteomes" id="UP000181790">
    <property type="component" value="Unassembled WGS sequence"/>
</dbReference>
<reference evidence="3 4" key="1">
    <citation type="submission" date="2016-10" db="EMBL/GenBank/DDBJ databases">
        <title>Arsenicibacter rosenii gen. nov., sp. nov., an efficient arsenic-methylating bacterium isolated from an arsenic-contaminated paddy soil.</title>
        <authorList>
            <person name="Huang K."/>
        </authorList>
    </citation>
    <scope>NUCLEOTIDE SEQUENCE [LARGE SCALE GENOMIC DNA]</scope>
    <source>
        <strain evidence="3 4">SM-1</strain>
    </source>
</reference>
<accession>A0A1S2VIG0</accession>
<dbReference type="RefSeq" id="WP_071503643.1">
    <property type="nucleotide sequence ID" value="NZ_MORL01000006.1"/>
</dbReference>
<organism evidence="3 4">
    <name type="scientific">Arsenicibacter rosenii</name>
    <dbReference type="NCBI Taxonomy" id="1750698"/>
    <lineage>
        <taxon>Bacteria</taxon>
        <taxon>Pseudomonadati</taxon>
        <taxon>Bacteroidota</taxon>
        <taxon>Cytophagia</taxon>
        <taxon>Cytophagales</taxon>
        <taxon>Spirosomataceae</taxon>
        <taxon>Arsenicibacter</taxon>
    </lineage>
</organism>
<dbReference type="OrthoDB" id="981124at2"/>
<dbReference type="AlphaFoldDB" id="A0A1S2VIG0"/>
<evidence type="ECO:0000256" key="1">
    <source>
        <dbReference type="SAM" id="MobiDB-lite"/>
    </source>
</evidence>
<feature type="transmembrane region" description="Helical" evidence="2">
    <location>
        <begin position="20"/>
        <end position="38"/>
    </location>
</feature>